<comment type="caution">
    <text evidence="2">The sequence shown here is derived from an EMBL/GenBank/DDBJ whole genome shotgun (WGS) entry which is preliminary data.</text>
</comment>
<keyword evidence="1" id="KW-0472">Membrane</keyword>
<evidence type="ECO:0000313" key="2">
    <source>
        <dbReference type="EMBL" id="THD11300.1"/>
    </source>
</evidence>
<proteinExistence type="predicted"/>
<reference evidence="2 3" key="1">
    <citation type="submission" date="2017-02" db="EMBL/GenBank/DDBJ databases">
        <title>Whole genome sequencing of Metallibacterium scheffleri DSM 24874 (T).</title>
        <authorList>
            <person name="Kumar S."/>
            <person name="Patil P."/>
            <person name="Patil P.B."/>
        </authorList>
    </citation>
    <scope>NUCLEOTIDE SEQUENCE [LARGE SCALE GENOMIC DNA]</scope>
    <source>
        <strain evidence="2 3">DSM 24874</strain>
    </source>
</reference>
<dbReference type="RefSeq" id="WP_081130244.1">
    <property type="nucleotide sequence ID" value="NZ_LDOS01000005.1"/>
</dbReference>
<keyword evidence="1" id="KW-1133">Transmembrane helix</keyword>
<evidence type="ECO:0000313" key="3">
    <source>
        <dbReference type="Proteomes" id="UP000307749"/>
    </source>
</evidence>
<evidence type="ECO:0000256" key="1">
    <source>
        <dbReference type="SAM" id="Phobius"/>
    </source>
</evidence>
<protein>
    <submittedName>
        <fullName evidence="2">Uncharacterized protein</fullName>
    </submittedName>
</protein>
<gene>
    <name evidence="2" type="ORF">B1806_04055</name>
</gene>
<dbReference type="Proteomes" id="UP000307749">
    <property type="component" value="Unassembled WGS sequence"/>
</dbReference>
<dbReference type="EMBL" id="MWQO01000014">
    <property type="protein sequence ID" value="THD11300.1"/>
    <property type="molecule type" value="Genomic_DNA"/>
</dbReference>
<keyword evidence="3" id="KW-1185">Reference proteome</keyword>
<keyword evidence="1" id="KW-0812">Transmembrane</keyword>
<sequence>MDIAEIIIAGAFIVPAVIGGIVYVVTTRKLEAHGLSWDGSSTSRSTTSMGYANWFDSNDDSDDETGMLVNPATGAPMVQGALVDVHGKPFGIC</sequence>
<name>A0A4S3KQT8_9GAMM</name>
<dbReference type="AlphaFoldDB" id="A0A4S3KQT8"/>
<organism evidence="2 3">
    <name type="scientific">Metallibacterium scheffleri</name>
    <dbReference type="NCBI Taxonomy" id="993689"/>
    <lineage>
        <taxon>Bacteria</taxon>
        <taxon>Pseudomonadati</taxon>
        <taxon>Pseudomonadota</taxon>
        <taxon>Gammaproteobacteria</taxon>
        <taxon>Lysobacterales</taxon>
        <taxon>Rhodanobacteraceae</taxon>
        <taxon>Metallibacterium</taxon>
    </lineage>
</organism>
<feature type="transmembrane region" description="Helical" evidence="1">
    <location>
        <begin position="6"/>
        <end position="26"/>
    </location>
</feature>
<accession>A0A4S3KQT8</accession>